<feature type="region of interest" description="Disordered" evidence="1">
    <location>
        <begin position="166"/>
        <end position="207"/>
    </location>
</feature>
<evidence type="ECO:0000256" key="1">
    <source>
        <dbReference type="SAM" id="MobiDB-lite"/>
    </source>
</evidence>
<evidence type="ECO:0008006" key="4">
    <source>
        <dbReference type="Google" id="ProtNLM"/>
    </source>
</evidence>
<evidence type="ECO:0000313" key="3">
    <source>
        <dbReference type="Proteomes" id="UP000663831"/>
    </source>
</evidence>
<comment type="caution">
    <text evidence="2">The sequence shown here is derived from an EMBL/GenBank/DDBJ whole genome shotgun (WGS) entry which is preliminary data.</text>
</comment>
<dbReference type="AlphaFoldDB" id="A0A8H3HR66"/>
<name>A0A8H3HR66_9AGAM</name>
<feature type="compositionally biased region" description="Polar residues" evidence="1">
    <location>
        <begin position="192"/>
        <end position="205"/>
    </location>
</feature>
<feature type="compositionally biased region" description="Polar residues" evidence="1">
    <location>
        <begin position="175"/>
        <end position="184"/>
    </location>
</feature>
<dbReference type="Proteomes" id="UP000663831">
    <property type="component" value="Unassembled WGS sequence"/>
</dbReference>
<gene>
    <name evidence="2" type="ORF">RDB_LOCUS176297</name>
</gene>
<evidence type="ECO:0000313" key="2">
    <source>
        <dbReference type="EMBL" id="CAE6541119.1"/>
    </source>
</evidence>
<reference evidence="2" key="1">
    <citation type="submission" date="2021-01" db="EMBL/GenBank/DDBJ databases">
        <authorList>
            <person name="Kaushik A."/>
        </authorList>
    </citation>
    <scope>NUCLEOTIDE SEQUENCE</scope>
    <source>
        <strain evidence="2">AG3-1AP</strain>
    </source>
</reference>
<dbReference type="SUPFAM" id="SSF58104">
    <property type="entry name" value="Methyl-accepting chemotaxis protein (MCP) signaling domain"/>
    <property type="match status" value="1"/>
</dbReference>
<organism evidence="2 3">
    <name type="scientific">Rhizoctonia solani</name>
    <dbReference type="NCBI Taxonomy" id="456999"/>
    <lineage>
        <taxon>Eukaryota</taxon>
        <taxon>Fungi</taxon>
        <taxon>Dikarya</taxon>
        <taxon>Basidiomycota</taxon>
        <taxon>Agaricomycotina</taxon>
        <taxon>Agaricomycetes</taxon>
        <taxon>Cantharellales</taxon>
        <taxon>Ceratobasidiaceae</taxon>
        <taxon>Rhizoctonia</taxon>
    </lineage>
</organism>
<protein>
    <recommendedName>
        <fullName evidence="4">Laminin domain protein</fullName>
    </recommendedName>
</protein>
<sequence>MLATSMSTPVYLPPELPPYLKSVYDLKSIVGTPSDDEVIGIHAVIRMAQKAVDIPGTGDPALLAQLYEHLFDIQIAKHRNRYLSAVFPETTTYTPPTLPAHVAVQLEPVTGAPCEDEVMKVQSAMRSYDQFANVKKIIASFSTLRSSGGAGAITTFVRYPDGYTVRANEGHVSQPGKSSSSSRTRTVEQPVATGSRTPTNTTNNAGFGADVGGFYASTRDQPEVATRDAIERSNRLAEQTNQLIERSNQIAECANQLVEKAISPAEQSHRRLNELFGRLNTHLEQSNSLAKESTKPVEKLGDALRNINKVLVGIQHAIVRNHKGNTIGALECLVNEKGETPAMSRQVGFLLSMAEHTAWYPPGQVCYPPELPIYLRNVYDLKPIVGVPSDADVIGVHAVIQAANRVSGVPGMHDPGLLMGLADHLFSVQMARYRSKYSLITFPSDATYVPPELPAHVSVKLEPVSGAPSDDEVTRVQEALRLYQQFSHAPSMFDAHVNMELSQHLFNLQMARYMRIAGECHASPVPQTSERPGAPVQVATQSLEGPIDATNNAGTGASAVGIQLVSPSAPGVDVRELMERSNQLADRFNRLLEHSNKLTERCSHPAHETSSQMSSERFNQVLERLTQLFEQSSQPAGRSDRLTECFDQLLERFNHLVEQSNESNTKANELADRANQLAEKHNESSECSNRLSEQANKSWERLGGVLGNINKVLVRIQHAIVRNHKGNTIGALDCLVNEKGETPPALHNVVSLRWLSERFSGYPEWQTEVRIDGAAHKIYIPDAWLGLFLYLYGIGKGLCESEATTTLLAGKEKDARARLSQYFSSCLG</sequence>
<accession>A0A8H3HR66</accession>
<dbReference type="EMBL" id="CAJMWV010010148">
    <property type="protein sequence ID" value="CAE6541119.1"/>
    <property type="molecule type" value="Genomic_DNA"/>
</dbReference>
<dbReference type="Gene3D" id="1.10.287.950">
    <property type="entry name" value="Methyl-accepting chemotaxis protein"/>
    <property type="match status" value="1"/>
</dbReference>
<proteinExistence type="predicted"/>